<name>A0A5A5T9W9_9CHLR</name>
<protein>
    <recommendedName>
        <fullName evidence="3">Bacterial transcriptional activator domain-containing protein</fullName>
    </recommendedName>
</protein>
<dbReference type="EMBL" id="BIXY01000015">
    <property type="protein sequence ID" value="GCF07813.1"/>
    <property type="molecule type" value="Genomic_DNA"/>
</dbReference>
<comment type="caution">
    <text evidence="1">The sequence shown here is derived from an EMBL/GenBank/DDBJ whole genome shotgun (WGS) entry which is preliminary data.</text>
</comment>
<accession>A0A5A5T9W9</accession>
<evidence type="ECO:0000313" key="1">
    <source>
        <dbReference type="EMBL" id="GCF07813.1"/>
    </source>
</evidence>
<sequence>MKAQIQRQIAVEGNIWLDAWIPLDWARAYLMLGDINKSVEASEDFYKKATAIRSPHAKSRVFRLLNTMEAAGYAEEEAVKNFRRELYESSPGQANTNDLYIL</sequence>
<evidence type="ECO:0008006" key="3">
    <source>
        <dbReference type="Google" id="ProtNLM"/>
    </source>
</evidence>
<organism evidence="1 2">
    <name type="scientific">Dictyobacter arantiisoli</name>
    <dbReference type="NCBI Taxonomy" id="2014874"/>
    <lineage>
        <taxon>Bacteria</taxon>
        <taxon>Bacillati</taxon>
        <taxon>Chloroflexota</taxon>
        <taxon>Ktedonobacteria</taxon>
        <taxon>Ktedonobacterales</taxon>
        <taxon>Dictyobacteraceae</taxon>
        <taxon>Dictyobacter</taxon>
    </lineage>
</organism>
<keyword evidence="2" id="KW-1185">Reference proteome</keyword>
<dbReference type="RefSeq" id="WP_149400823.1">
    <property type="nucleotide sequence ID" value="NZ_BIXY01000015.1"/>
</dbReference>
<dbReference type="OrthoDB" id="157762at2"/>
<proteinExistence type="predicted"/>
<gene>
    <name evidence="1" type="ORF">KDI_13770</name>
</gene>
<dbReference type="Proteomes" id="UP000322530">
    <property type="component" value="Unassembled WGS sequence"/>
</dbReference>
<evidence type="ECO:0000313" key="2">
    <source>
        <dbReference type="Proteomes" id="UP000322530"/>
    </source>
</evidence>
<dbReference type="AlphaFoldDB" id="A0A5A5T9W9"/>
<reference evidence="1 2" key="1">
    <citation type="submission" date="2019-01" db="EMBL/GenBank/DDBJ databases">
        <title>Draft genome sequence of Dictyobacter sp. Uno17.</title>
        <authorList>
            <person name="Wang C.M."/>
            <person name="Zheng Y."/>
            <person name="Sakai Y."/>
            <person name="Abe K."/>
            <person name="Yokota A."/>
            <person name="Yabe S."/>
        </authorList>
    </citation>
    <scope>NUCLEOTIDE SEQUENCE [LARGE SCALE GENOMIC DNA]</scope>
    <source>
        <strain evidence="1 2">Uno17</strain>
    </source>
</reference>